<evidence type="ECO:0000313" key="5">
    <source>
        <dbReference type="Proteomes" id="UP001497600"/>
    </source>
</evidence>
<keyword evidence="1" id="KW-0521">NADP</keyword>
<sequence>MSDTNLQKKPSILIAGPNGSVGKHVVNAIIQNRDSFSQLAIITKEDGPKYDHLRNKGFEIVLNEEGVKLEGFDIFFIALSFEAVQLEMELIELAIKSGIKTIYPSEFGLDIDSIELTPLNEPRKNIRQFLRQKHSEGVVDYVFVVANAFLDWGLDFGFWGYDLTKHEATIYNGGNYDISWTFIEDLGQSIVRSFLDDSTRNTVLNLSTISASQNDILREFEVQIGSTWKRVDVSSDSLSGSEELLEKGDFFGALQLVLHALSFNRTINDKFNGLPVKRYPNLKLHTLQEVITSVLSSTKK</sequence>
<keyword evidence="5" id="KW-1185">Reference proteome</keyword>
<proteinExistence type="predicted"/>
<dbReference type="InterPro" id="IPR036291">
    <property type="entry name" value="NAD(P)-bd_dom_sf"/>
</dbReference>
<accession>A0ABP0EE34</accession>
<organism evidence="4 5">
    <name type="scientific">[Candida] anglica</name>
    <dbReference type="NCBI Taxonomy" id="148631"/>
    <lineage>
        <taxon>Eukaryota</taxon>
        <taxon>Fungi</taxon>
        <taxon>Dikarya</taxon>
        <taxon>Ascomycota</taxon>
        <taxon>Saccharomycotina</taxon>
        <taxon>Pichiomycetes</taxon>
        <taxon>Debaryomycetaceae</taxon>
        <taxon>Kurtzmaniella</taxon>
    </lineage>
</organism>
<evidence type="ECO:0000259" key="3">
    <source>
        <dbReference type="Pfam" id="PF05368"/>
    </source>
</evidence>
<dbReference type="PANTHER" id="PTHR47706:SF9">
    <property type="entry name" value="NMRA-LIKE DOMAIN-CONTAINING PROTEIN-RELATED"/>
    <property type="match status" value="1"/>
</dbReference>
<protein>
    <recommendedName>
        <fullName evidence="3">NmrA-like domain-containing protein</fullName>
    </recommendedName>
</protein>
<feature type="domain" description="NmrA-like" evidence="3">
    <location>
        <begin position="9"/>
        <end position="235"/>
    </location>
</feature>
<dbReference type="Pfam" id="PF05368">
    <property type="entry name" value="NmrA"/>
    <property type="match status" value="1"/>
</dbReference>
<reference evidence="4 5" key="1">
    <citation type="submission" date="2024-01" db="EMBL/GenBank/DDBJ databases">
        <authorList>
            <consortium name="Genoscope - CEA"/>
            <person name="William W."/>
        </authorList>
    </citation>
    <scope>NUCLEOTIDE SEQUENCE [LARGE SCALE GENOMIC DNA]</scope>
    <source>
        <strain evidence="4 5">29B2s-10</strain>
    </source>
</reference>
<keyword evidence="2" id="KW-0560">Oxidoreductase</keyword>
<evidence type="ECO:0000256" key="2">
    <source>
        <dbReference type="ARBA" id="ARBA00023002"/>
    </source>
</evidence>
<dbReference type="Proteomes" id="UP001497600">
    <property type="component" value="Chromosome E"/>
</dbReference>
<dbReference type="Gene3D" id="3.90.25.10">
    <property type="entry name" value="UDP-galactose 4-epimerase, domain 1"/>
    <property type="match status" value="1"/>
</dbReference>
<evidence type="ECO:0000256" key="1">
    <source>
        <dbReference type="ARBA" id="ARBA00022857"/>
    </source>
</evidence>
<gene>
    <name evidence="4" type="ORF">CAAN4_E18690</name>
</gene>
<dbReference type="InterPro" id="IPR008030">
    <property type="entry name" value="NmrA-like"/>
</dbReference>
<dbReference type="InterPro" id="IPR051609">
    <property type="entry name" value="NmrA/Isoflavone_reductase-like"/>
</dbReference>
<name>A0ABP0EE34_9ASCO</name>
<dbReference type="EMBL" id="OZ004257">
    <property type="protein sequence ID" value="CAK7910255.1"/>
    <property type="molecule type" value="Genomic_DNA"/>
</dbReference>
<dbReference type="SUPFAM" id="SSF51735">
    <property type="entry name" value="NAD(P)-binding Rossmann-fold domains"/>
    <property type="match status" value="1"/>
</dbReference>
<dbReference type="Gene3D" id="3.40.50.720">
    <property type="entry name" value="NAD(P)-binding Rossmann-like Domain"/>
    <property type="match status" value="1"/>
</dbReference>
<dbReference type="PANTHER" id="PTHR47706">
    <property type="entry name" value="NMRA-LIKE FAMILY PROTEIN"/>
    <property type="match status" value="1"/>
</dbReference>
<evidence type="ECO:0000313" key="4">
    <source>
        <dbReference type="EMBL" id="CAK7910255.1"/>
    </source>
</evidence>